<evidence type="ECO:0000313" key="11">
    <source>
        <dbReference type="EMBL" id="MFC1418975.1"/>
    </source>
</evidence>
<keyword evidence="9 10" id="KW-0472">Membrane</keyword>
<feature type="transmembrane region" description="Helical" evidence="10">
    <location>
        <begin position="240"/>
        <end position="257"/>
    </location>
</feature>
<dbReference type="PANTHER" id="PTHR12468:SF2">
    <property type="entry name" value="GPI MANNOSYLTRANSFERASE 2"/>
    <property type="match status" value="1"/>
</dbReference>
<comment type="pathway">
    <text evidence="2">Glycolipid biosynthesis; glycosylphosphatidylinositol-anchor biosynthesis.</text>
</comment>
<dbReference type="RefSeq" id="WP_380537813.1">
    <property type="nucleotide sequence ID" value="NZ_JBHFAB010000015.1"/>
</dbReference>
<comment type="caution">
    <text evidence="11">The sequence shown here is derived from an EMBL/GenBank/DDBJ whole genome shotgun (WGS) entry which is preliminary data.</text>
</comment>
<organism evidence="11 12">
    <name type="scientific">Streptacidiphilus cavernicola</name>
    <dbReference type="NCBI Taxonomy" id="3342716"/>
    <lineage>
        <taxon>Bacteria</taxon>
        <taxon>Bacillati</taxon>
        <taxon>Actinomycetota</taxon>
        <taxon>Actinomycetes</taxon>
        <taxon>Kitasatosporales</taxon>
        <taxon>Streptomycetaceae</taxon>
        <taxon>Streptacidiphilus</taxon>
    </lineage>
</organism>
<name>A0ABV6VZ08_9ACTN</name>
<evidence type="ECO:0000256" key="8">
    <source>
        <dbReference type="ARBA" id="ARBA00022989"/>
    </source>
</evidence>
<evidence type="ECO:0000256" key="9">
    <source>
        <dbReference type="ARBA" id="ARBA00023136"/>
    </source>
</evidence>
<proteinExistence type="predicted"/>
<evidence type="ECO:0000313" key="12">
    <source>
        <dbReference type="Proteomes" id="UP001592531"/>
    </source>
</evidence>
<evidence type="ECO:0000256" key="1">
    <source>
        <dbReference type="ARBA" id="ARBA00004477"/>
    </source>
</evidence>
<feature type="transmembrane region" description="Helical" evidence="10">
    <location>
        <begin position="347"/>
        <end position="365"/>
    </location>
</feature>
<evidence type="ECO:0000256" key="6">
    <source>
        <dbReference type="ARBA" id="ARBA00022692"/>
    </source>
</evidence>
<dbReference type="InterPro" id="IPR007315">
    <property type="entry name" value="PIG-V/Gpi18"/>
</dbReference>
<evidence type="ECO:0000256" key="2">
    <source>
        <dbReference type="ARBA" id="ARBA00004687"/>
    </source>
</evidence>
<feature type="transmembrane region" description="Helical" evidence="10">
    <location>
        <begin position="372"/>
        <end position="391"/>
    </location>
</feature>
<keyword evidence="6 10" id="KW-0812">Transmembrane</keyword>
<gene>
    <name evidence="11" type="ORF">ACEZDE_20415</name>
</gene>
<keyword evidence="5" id="KW-0808">Transferase</keyword>
<evidence type="ECO:0008006" key="13">
    <source>
        <dbReference type="Google" id="ProtNLM"/>
    </source>
</evidence>
<evidence type="ECO:0000256" key="7">
    <source>
        <dbReference type="ARBA" id="ARBA00022824"/>
    </source>
</evidence>
<keyword evidence="3" id="KW-0337">GPI-anchor biosynthesis</keyword>
<feature type="transmembrane region" description="Helical" evidence="10">
    <location>
        <begin position="294"/>
        <end position="314"/>
    </location>
</feature>
<feature type="transmembrane region" description="Helical" evidence="10">
    <location>
        <begin position="321"/>
        <end position="341"/>
    </location>
</feature>
<feature type="transmembrane region" description="Helical" evidence="10">
    <location>
        <begin position="198"/>
        <end position="231"/>
    </location>
</feature>
<evidence type="ECO:0000256" key="5">
    <source>
        <dbReference type="ARBA" id="ARBA00022679"/>
    </source>
</evidence>
<reference evidence="11 12" key="1">
    <citation type="submission" date="2024-09" db="EMBL/GenBank/DDBJ databases">
        <authorList>
            <person name="Lee S.D."/>
        </authorList>
    </citation>
    <scope>NUCLEOTIDE SEQUENCE [LARGE SCALE GENOMIC DNA]</scope>
    <source>
        <strain evidence="11 12">N8-3</strain>
    </source>
</reference>
<keyword evidence="7" id="KW-0256">Endoplasmic reticulum</keyword>
<sequence length="395" mass="41730">MIQRPTRPPRAPEAAARPAARLVAAPGGSSLRRALPALGWFTAVRAAGLLVLAAWCAAERRSPHQLLSARWDSLWYSDIARHGYHWPGYVATATTRGAGARSHLAFFPLLPWLERGIGALTGLAPADAGLAVSAVAALTAAWGIHTVAERSSGRRAAAVLVVLWAALPIGILLSMAYSEALFTALAAWALHGLLRGHWLRAGLLTALAGLTRVSAVALIAAVWVCAAAALWERRGGWPRILAGALLAPAGWLGYVLWTGGPVAYLRVQGAWGNGFDGGWAYGRYIWRQLSGSGLLTGAGVLVFVGLVLWAYWCCLRRRLPLALLVYTGVLTALALGAQAYFNSKPRLLLPAFPLLLPLALYLAGLRPARTTAVLALLALASAVYGAIWLLGPGPP</sequence>
<accession>A0ABV6VZ08</accession>
<evidence type="ECO:0000256" key="4">
    <source>
        <dbReference type="ARBA" id="ARBA00022676"/>
    </source>
</evidence>
<feature type="transmembrane region" description="Helical" evidence="10">
    <location>
        <begin position="156"/>
        <end position="178"/>
    </location>
</feature>
<protein>
    <recommendedName>
        <fullName evidence="13">Glycosyltransferase RgtA/B/C/D-like domain-containing protein</fullName>
    </recommendedName>
</protein>
<comment type="subcellular location">
    <subcellularLocation>
        <location evidence="1">Endoplasmic reticulum membrane</location>
        <topology evidence="1">Multi-pass membrane protein</topology>
    </subcellularLocation>
</comment>
<keyword evidence="4" id="KW-0328">Glycosyltransferase</keyword>
<keyword evidence="8 10" id="KW-1133">Transmembrane helix</keyword>
<evidence type="ECO:0000256" key="3">
    <source>
        <dbReference type="ARBA" id="ARBA00022502"/>
    </source>
</evidence>
<dbReference type="Proteomes" id="UP001592531">
    <property type="component" value="Unassembled WGS sequence"/>
</dbReference>
<evidence type="ECO:0000256" key="10">
    <source>
        <dbReference type="SAM" id="Phobius"/>
    </source>
</evidence>
<dbReference type="PANTHER" id="PTHR12468">
    <property type="entry name" value="GPI MANNOSYLTRANSFERASE 2"/>
    <property type="match status" value="1"/>
</dbReference>
<dbReference type="EMBL" id="JBHFAB010000015">
    <property type="protein sequence ID" value="MFC1418975.1"/>
    <property type="molecule type" value="Genomic_DNA"/>
</dbReference>
<keyword evidence="12" id="KW-1185">Reference proteome</keyword>